<name>A0AAP2GSQ3_9BACT</name>
<gene>
    <name evidence="1" type="ORF">KK062_27570</name>
</gene>
<dbReference type="RefSeq" id="WP_254087600.1">
    <property type="nucleotide sequence ID" value="NZ_JAHESE010000047.1"/>
</dbReference>
<dbReference type="EMBL" id="JAHESE010000047">
    <property type="protein sequence ID" value="MBT1712031.1"/>
    <property type="molecule type" value="Genomic_DNA"/>
</dbReference>
<proteinExistence type="predicted"/>
<accession>A0AAP2GSQ3</accession>
<protein>
    <submittedName>
        <fullName evidence="1">Uncharacterized protein</fullName>
    </submittedName>
</protein>
<dbReference type="Proteomes" id="UP001319080">
    <property type="component" value="Unassembled WGS sequence"/>
</dbReference>
<reference evidence="1 2" key="1">
    <citation type="submission" date="2021-05" db="EMBL/GenBank/DDBJ databases">
        <title>A Polyphasic approach of four new species of the genus Ohtaekwangia: Ohtaekwangia histidinii sp. nov., Ohtaekwangia cretensis sp. nov., Ohtaekwangia indiensis sp. nov., Ohtaekwangia reichenbachii sp. nov. from diverse environment.</title>
        <authorList>
            <person name="Octaviana S."/>
        </authorList>
    </citation>
    <scope>NUCLEOTIDE SEQUENCE [LARGE SCALE GENOMIC DNA]</scope>
    <source>
        <strain evidence="1 2">PWU5</strain>
    </source>
</reference>
<sequence>MKKAVFITGFNNWGKTTIINHVNLFNRSWYAWGQLQSIPGVNAHFVVENHSNDDYLGRLWLDRLKQRIWHVNNRPRNSAIDWDLFTALCPSIELTNNFIDLLNDPFFDDYEKHIFLIKYKWEHHAELIIKNILPLLPQIPNTFHYVIDHDALIIDPDDRTIAKTVEIKRILQTIFP</sequence>
<organism evidence="1 2">
    <name type="scientific">Dawidia cretensis</name>
    <dbReference type="NCBI Taxonomy" id="2782350"/>
    <lineage>
        <taxon>Bacteria</taxon>
        <taxon>Pseudomonadati</taxon>
        <taxon>Bacteroidota</taxon>
        <taxon>Cytophagia</taxon>
        <taxon>Cytophagales</taxon>
        <taxon>Chryseotaleaceae</taxon>
        <taxon>Dawidia</taxon>
    </lineage>
</organism>
<evidence type="ECO:0000313" key="2">
    <source>
        <dbReference type="Proteomes" id="UP001319080"/>
    </source>
</evidence>
<dbReference type="AlphaFoldDB" id="A0AAP2GSQ3"/>
<keyword evidence="2" id="KW-1185">Reference proteome</keyword>
<comment type="caution">
    <text evidence="1">The sequence shown here is derived from an EMBL/GenBank/DDBJ whole genome shotgun (WGS) entry which is preliminary data.</text>
</comment>
<evidence type="ECO:0000313" key="1">
    <source>
        <dbReference type="EMBL" id="MBT1712031.1"/>
    </source>
</evidence>